<feature type="region of interest" description="Disordered" evidence="1">
    <location>
        <begin position="1"/>
        <end position="33"/>
    </location>
</feature>
<feature type="compositionally biased region" description="Polar residues" evidence="1">
    <location>
        <begin position="1"/>
        <end position="12"/>
    </location>
</feature>
<dbReference type="EMBL" id="JAIWYP010000005">
    <property type="protein sequence ID" value="KAH3819315.1"/>
    <property type="molecule type" value="Genomic_DNA"/>
</dbReference>
<keyword evidence="3" id="KW-1185">Reference proteome</keyword>
<evidence type="ECO:0000313" key="2">
    <source>
        <dbReference type="EMBL" id="KAH3819315.1"/>
    </source>
</evidence>
<name>A0A9D4GQ37_DREPO</name>
<gene>
    <name evidence="2" type="ORF">DPMN_121048</name>
</gene>
<accession>A0A9D4GQ37</accession>
<feature type="compositionally biased region" description="Basic and acidic residues" evidence="1">
    <location>
        <begin position="16"/>
        <end position="25"/>
    </location>
</feature>
<dbReference type="AlphaFoldDB" id="A0A9D4GQ37"/>
<organism evidence="2 3">
    <name type="scientific">Dreissena polymorpha</name>
    <name type="common">Zebra mussel</name>
    <name type="synonym">Mytilus polymorpha</name>
    <dbReference type="NCBI Taxonomy" id="45954"/>
    <lineage>
        <taxon>Eukaryota</taxon>
        <taxon>Metazoa</taxon>
        <taxon>Spiralia</taxon>
        <taxon>Lophotrochozoa</taxon>
        <taxon>Mollusca</taxon>
        <taxon>Bivalvia</taxon>
        <taxon>Autobranchia</taxon>
        <taxon>Heteroconchia</taxon>
        <taxon>Euheterodonta</taxon>
        <taxon>Imparidentia</taxon>
        <taxon>Neoheterodontei</taxon>
        <taxon>Myida</taxon>
        <taxon>Dreissenoidea</taxon>
        <taxon>Dreissenidae</taxon>
        <taxon>Dreissena</taxon>
    </lineage>
</organism>
<comment type="caution">
    <text evidence="2">The sequence shown here is derived from an EMBL/GenBank/DDBJ whole genome shotgun (WGS) entry which is preliminary data.</text>
</comment>
<evidence type="ECO:0000313" key="3">
    <source>
        <dbReference type="Proteomes" id="UP000828390"/>
    </source>
</evidence>
<proteinExistence type="predicted"/>
<evidence type="ECO:0000256" key="1">
    <source>
        <dbReference type="SAM" id="MobiDB-lite"/>
    </source>
</evidence>
<reference evidence="2" key="1">
    <citation type="journal article" date="2019" name="bioRxiv">
        <title>The Genome of the Zebra Mussel, Dreissena polymorpha: A Resource for Invasive Species Research.</title>
        <authorList>
            <person name="McCartney M.A."/>
            <person name="Auch B."/>
            <person name="Kono T."/>
            <person name="Mallez S."/>
            <person name="Zhang Y."/>
            <person name="Obille A."/>
            <person name="Becker A."/>
            <person name="Abrahante J.E."/>
            <person name="Garbe J."/>
            <person name="Badalamenti J.P."/>
            <person name="Herman A."/>
            <person name="Mangelson H."/>
            <person name="Liachko I."/>
            <person name="Sullivan S."/>
            <person name="Sone E.D."/>
            <person name="Koren S."/>
            <person name="Silverstein K.A.T."/>
            <person name="Beckman K.B."/>
            <person name="Gohl D.M."/>
        </authorList>
    </citation>
    <scope>NUCLEOTIDE SEQUENCE</scope>
    <source>
        <strain evidence="2">Duluth1</strain>
        <tissue evidence="2">Whole animal</tissue>
    </source>
</reference>
<dbReference type="Proteomes" id="UP000828390">
    <property type="component" value="Unassembled WGS sequence"/>
</dbReference>
<protein>
    <submittedName>
        <fullName evidence="2">Uncharacterized protein</fullName>
    </submittedName>
</protein>
<sequence>MFDAKSSSSDSKNGGRRVDEGHCRTENNSSELEYAVDLPTPNLVYSLLNDVNMNGGSSVEQDYVRELPLPNLPY</sequence>
<reference evidence="2" key="2">
    <citation type="submission" date="2020-11" db="EMBL/GenBank/DDBJ databases">
        <authorList>
            <person name="McCartney M.A."/>
            <person name="Auch B."/>
            <person name="Kono T."/>
            <person name="Mallez S."/>
            <person name="Becker A."/>
            <person name="Gohl D.M."/>
            <person name="Silverstein K.A.T."/>
            <person name="Koren S."/>
            <person name="Bechman K.B."/>
            <person name="Herman A."/>
            <person name="Abrahante J.E."/>
            <person name="Garbe J."/>
        </authorList>
    </citation>
    <scope>NUCLEOTIDE SEQUENCE</scope>
    <source>
        <strain evidence="2">Duluth1</strain>
        <tissue evidence="2">Whole animal</tissue>
    </source>
</reference>